<feature type="domain" description="RNA ligase" evidence="2">
    <location>
        <begin position="221"/>
        <end position="411"/>
    </location>
</feature>
<accession>A0A6P8AU09</accession>
<dbReference type="AlphaFoldDB" id="A0A6P8AU09"/>
<proteinExistence type="predicted"/>
<feature type="compositionally biased region" description="Polar residues" evidence="1">
    <location>
        <begin position="9"/>
        <end position="19"/>
    </location>
</feature>
<evidence type="ECO:0000259" key="2">
    <source>
        <dbReference type="Pfam" id="PF09414"/>
    </source>
</evidence>
<protein>
    <recommendedName>
        <fullName evidence="2">RNA ligase domain-containing protein</fullName>
    </recommendedName>
</protein>
<sequence length="598" mass="65477">MADDRLDYSNGQNHAASPTTEKRPSTEFFPAPVVRKLVTLRRIDEIRPVKDAKLPKSKYVVIAVDGWEVVVNTKRDQRRFEKGQVVVYFQIDSFVPEDDGNYWEEMATSAELLQGRWGFRVRTLRIGNSSFISQGRVFHLSEYPRIQEMVMELQKLYGEKEGLERAMQRSFDDVLGVVKWDVAEKDKDDHYGPPPPMIPSTGLNRIQDVTRQLWERHAATRVQITEKLDGCPISIYFVRNDSPFAKCLPELYDFPGRPRAKQHQQQLCVFPHGRVGVCTNKLDYVCTPTQQFWAVAEKLGIPEMLAREGRTAVVQGEFVGRDHRHPDEFYAFSLWTEDGKHDGLDDEVTQRDALVRMGVPVVPLVGYCAVGEFARSTEEMLQKADGYGLRGQAREGLVLKSAKENIWVKVISNAWLEGAGKVATEPSLGRDELRPALTSATGLTNAAVRSAVGLAEALTRDELRLVALADVLAARLGRINPARAGCRSRSSPGSPVPSSRGSGRSGDASRRCSSSSSSRSSPGPTVAKTATRLSSYVADGEPRADADRRVAGDSGAAGGLGAVGGALACTGDELLAGAVADVFSSRGVRGDGLRGCNG</sequence>
<gene>
    <name evidence="4" type="ORF">PgNI_09318</name>
</gene>
<organism evidence="3 4">
    <name type="scientific">Pyricularia grisea</name>
    <name type="common">Crabgrass-specific blast fungus</name>
    <name type="synonym">Magnaporthe grisea</name>
    <dbReference type="NCBI Taxonomy" id="148305"/>
    <lineage>
        <taxon>Eukaryota</taxon>
        <taxon>Fungi</taxon>
        <taxon>Dikarya</taxon>
        <taxon>Ascomycota</taxon>
        <taxon>Pezizomycotina</taxon>
        <taxon>Sordariomycetes</taxon>
        <taxon>Sordariomycetidae</taxon>
        <taxon>Magnaporthales</taxon>
        <taxon>Pyriculariaceae</taxon>
        <taxon>Pyricularia</taxon>
    </lineage>
</organism>
<dbReference type="Proteomes" id="UP000515153">
    <property type="component" value="Unplaced"/>
</dbReference>
<reference evidence="4" key="2">
    <citation type="submission" date="2019-10" db="EMBL/GenBank/DDBJ databases">
        <authorList>
            <consortium name="NCBI Genome Project"/>
        </authorList>
    </citation>
    <scope>NUCLEOTIDE SEQUENCE</scope>
    <source>
        <strain evidence="4">NI907</strain>
    </source>
</reference>
<reference evidence="4" key="1">
    <citation type="journal article" date="2019" name="Mol. Biol. Evol.">
        <title>Blast fungal genomes show frequent chromosomal changes, gene gains and losses, and effector gene turnover.</title>
        <authorList>
            <person name="Gomez Luciano L.B."/>
            <person name="Jason Tsai I."/>
            <person name="Chuma I."/>
            <person name="Tosa Y."/>
            <person name="Chen Y.H."/>
            <person name="Li J.Y."/>
            <person name="Li M.Y."/>
            <person name="Jade Lu M.Y."/>
            <person name="Nakayashiki H."/>
            <person name="Li W.H."/>
        </authorList>
    </citation>
    <scope>NUCLEOTIDE SEQUENCE</scope>
    <source>
        <strain evidence="4">NI907</strain>
    </source>
</reference>
<dbReference type="SUPFAM" id="SSF56091">
    <property type="entry name" value="DNA ligase/mRNA capping enzyme, catalytic domain"/>
    <property type="match status" value="1"/>
</dbReference>
<feature type="region of interest" description="Disordered" evidence="1">
    <location>
        <begin position="483"/>
        <end position="531"/>
    </location>
</feature>
<dbReference type="RefSeq" id="XP_030978375.1">
    <property type="nucleotide sequence ID" value="XM_031129303.1"/>
</dbReference>
<evidence type="ECO:0000313" key="4">
    <source>
        <dbReference type="RefSeq" id="XP_030978375.1"/>
    </source>
</evidence>
<evidence type="ECO:0000313" key="3">
    <source>
        <dbReference type="Proteomes" id="UP000515153"/>
    </source>
</evidence>
<dbReference type="Pfam" id="PF09414">
    <property type="entry name" value="RNA_ligase"/>
    <property type="match status" value="1"/>
</dbReference>
<dbReference type="Gene3D" id="3.30.470.30">
    <property type="entry name" value="DNA ligase/mRNA capping enzyme"/>
    <property type="match status" value="1"/>
</dbReference>
<dbReference type="KEGG" id="pgri:PgNI_09318"/>
<dbReference type="InterPro" id="IPR021122">
    <property type="entry name" value="RNA_ligase_dom_REL/Rnl2"/>
</dbReference>
<dbReference type="Pfam" id="PF21189">
    <property type="entry name" value="PHA02142"/>
    <property type="match status" value="1"/>
</dbReference>
<feature type="region of interest" description="Disordered" evidence="1">
    <location>
        <begin position="1"/>
        <end position="26"/>
    </location>
</feature>
<dbReference type="GeneID" id="41964211"/>
<feature type="compositionally biased region" description="Low complexity" evidence="1">
    <location>
        <begin position="483"/>
        <end position="524"/>
    </location>
</feature>
<keyword evidence="3" id="KW-1185">Reference proteome</keyword>
<reference evidence="4" key="3">
    <citation type="submission" date="2025-08" db="UniProtKB">
        <authorList>
            <consortium name="RefSeq"/>
        </authorList>
    </citation>
    <scope>IDENTIFICATION</scope>
    <source>
        <strain evidence="4">NI907</strain>
    </source>
</reference>
<name>A0A6P8AU09_PYRGI</name>
<evidence type="ECO:0000256" key="1">
    <source>
        <dbReference type="SAM" id="MobiDB-lite"/>
    </source>
</evidence>